<proteinExistence type="predicted"/>
<name>A0A9D4WQJ6_PEA</name>
<organism evidence="2 3">
    <name type="scientific">Pisum sativum</name>
    <name type="common">Garden pea</name>
    <name type="synonym">Lathyrus oleraceus</name>
    <dbReference type="NCBI Taxonomy" id="3888"/>
    <lineage>
        <taxon>Eukaryota</taxon>
        <taxon>Viridiplantae</taxon>
        <taxon>Streptophyta</taxon>
        <taxon>Embryophyta</taxon>
        <taxon>Tracheophyta</taxon>
        <taxon>Spermatophyta</taxon>
        <taxon>Magnoliopsida</taxon>
        <taxon>eudicotyledons</taxon>
        <taxon>Gunneridae</taxon>
        <taxon>Pentapetalae</taxon>
        <taxon>rosids</taxon>
        <taxon>fabids</taxon>
        <taxon>Fabales</taxon>
        <taxon>Fabaceae</taxon>
        <taxon>Papilionoideae</taxon>
        <taxon>50 kb inversion clade</taxon>
        <taxon>NPAAA clade</taxon>
        <taxon>Hologalegina</taxon>
        <taxon>IRL clade</taxon>
        <taxon>Fabeae</taxon>
        <taxon>Lathyrus</taxon>
    </lineage>
</organism>
<dbReference type="AlphaFoldDB" id="A0A9D4WQJ6"/>
<reference evidence="2 3" key="1">
    <citation type="journal article" date="2022" name="Nat. Genet.">
        <title>Improved pea reference genome and pan-genome highlight genomic features and evolutionary characteristics.</title>
        <authorList>
            <person name="Yang T."/>
            <person name="Liu R."/>
            <person name="Luo Y."/>
            <person name="Hu S."/>
            <person name="Wang D."/>
            <person name="Wang C."/>
            <person name="Pandey M.K."/>
            <person name="Ge S."/>
            <person name="Xu Q."/>
            <person name="Li N."/>
            <person name="Li G."/>
            <person name="Huang Y."/>
            <person name="Saxena R.K."/>
            <person name="Ji Y."/>
            <person name="Li M."/>
            <person name="Yan X."/>
            <person name="He Y."/>
            <person name="Liu Y."/>
            <person name="Wang X."/>
            <person name="Xiang C."/>
            <person name="Varshney R.K."/>
            <person name="Ding H."/>
            <person name="Gao S."/>
            <person name="Zong X."/>
        </authorList>
    </citation>
    <scope>NUCLEOTIDE SEQUENCE [LARGE SCALE GENOMIC DNA]</scope>
    <source>
        <strain evidence="2 3">cv. Zhongwan 6</strain>
    </source>
</reference>
<accession>A0A9D4WQJ6</accession>
<evidence type="ECO:0000313" key="3">
    <source>
        <dbReference type="Proteomes" id="UP001058974"/>
    </source>
</evidence>
<feature type="coiled-coil region" evidence="1">
    <location>
        <begin position="42"/>
        <end position="69"/>
    </location>
</feature>
<sequence length="196" mass="22814">MEGFNEAIEKNWREPINGRPVYVIWKKLQRLQPSVRKLSKPLASINIQLERARTELRRAQQDLMQDIMNPQNIEKVKECTKDVIKGDGIIAKSQTDIEQEVLEHYDRLMGKADNKLKGIDITIMRDVSQLNNDQRDNLIQPVTKKEVYDALKDIGDLKGLGMDGYGAKFFKATWSIIKHGLIYVVQEFFMKQRIKR</sequence>
<protein>
    <submittedName>
        <fullName evidence="2">Uncharacterized protein</fullName>
    </submittedName>
</protein>
<evidence type="ECO:0000256" key="1">
    <source>
        <dbReference type="SAM" id="Coils"/>
    </source>
</evidence>
<dbReference type="Gramene" id="Psat05G0260500-T1">
    <property type="protein sequence ID" value="KAI5405917.1"/>
    <property type="gene ID" value="KIW84_052605"/>
</dbReference>
<evidence type="ECO:0000313" key="2">
    <source>
        <dbReference type="EMBL" id="KAI5405917.1"/>
    </source>
</evidence>
<comment type="caution">
    <text evidence="2">The sequence shown here is derived from an EMBL/GenBank/DDBJ whole genome shotgun (WGS) entry which is preliminary data.</text>
</comment>
<keyword evidence="1" id="KW-0175">Coiled coil</keyword>
<keyword evidence="3" id="KW-1185">Reference proteome</keyword>
<gene>
    <name evidence="2" type="ORF">KIW84_052605</name>
</gene>
<dbReference type="EMBL" id="JAMSHJ010000005">
    <property type="protein sequence ID" value="KAI5405917.1"/>
    <property type="molecule type" value="Genomic_DNA"/>
</dbReference>
<dbReference type="Proteomes" id="UP001058974">
    <property type="component" value="Chromosome 5"/>
</dbReference>